<dbReference type="Pfam" id="PF04230">
    <property type="entry name" value="PS_pyruv_trans"/>
    <property type="match status" value="1"/>
</dbReference>
<accession>A0ABM8Z5H0</accession>
<keyword evidence="3" id="KW-1185">Reference proteome</keyword>
<evidence type="ECO:0000313" key="3">
    <source>
        <dbReference type="Proteomes" id="UP000789707"/>
    </source>
</evidence>
<feature type="domain" description="Polysaccharide pyruvyl transferase" evidence="1">
    <location>
        <begin position="46"/>
        <end position="287"/>
    </location>
</feature>
<sequence>MNIQYFKTRLIYKIRFKLQHRLPVNAIKEHKKGPKNYLLGTIEHMNYGDQAINIGESKLLNDVGLDVINIPESFIDEALPLIKASIKPNDVIYCHGGGNMGDVWPEQEVWRQKIFKAFPDNNIVVFPQSVNYKEKSTLLKATIEVAKSNKDLTILLRDKFSYQFVKDNFPENVNVQLVPDIVMTLDKSNSKIERKTKVTAFLRRDIEKLTDTRIEVLLKKLQSKYAIEYSDTVSDNWFYINENNRESFLDAKLVEFQSSRMIISDRLHGMVFAAITKTPAIIFDNNNHKIKNLYNTWLRDSKYIKFVDTSTTENEIDEILQQLEKNQIFKLEQTEFKNKIIAAIPTLERSIK</sequence>
<reference evidence="2 3" key="1">
    <citation type="submission" date="2021-11" db="EMBL/GenBank/DDBJ databases">
        <authorList>
            <person name="Depoorter E."/>
        </authorList>
    </citation>
    <scope>NUCLEOTIDE SEQUENCE [LARGE SCALE GENOMIC DNA]</scope>
    <source>
        <strain evidence="2 3">LMG 24289</strain>
    </source>
</reference>
<evidence type="ECO:0000259" key="1">
    <source>
        <dbReference type="Pfam" id="PF04230"/>
    </source>
</evidence>
<name>A0ABM8Z5H0_9LACO</name>
<dbReference type="EMBL" id="CAKKNS010000002">
    <property type="protein sequence ID" value="CAH0416476.1"/>
    <property type="molecule type" value="Genomic_DNA"/>
</dbReference>
<dbReference type="GO" id="GO:0016740">
    <property type="term" value="F:transferase activity"/>
    <property type="evidence" value="ECO:0007669"/>
    <property type="project" value="UniProtKB-KW"/>
</dbReference>
<organism evidence="2 3">
    <name type="scientific">Periweissella fabaria</name>
    <dbReference type="NCBI Taxonomy" id="546157"/>
    <lineage>
        <taxon>Bacteria</taxon>
        <taxon>Bacillati</taxon>
        <taxon>Bacillota</taxon>
        <taxon>Bacilli</taxon>
        <taxon>Lactobacillales</taxon>
        <taxon>Lactobacillaceae</taxon>
        <taxon>Periweissella</taxon>
    </lineage>
</organism>
<gene>
    <name evidence="2" type="primary">yxaB</name>
    <name evidence="2" type="ORF">WFA24289_00780</name>
</gene>
<dbReference type="InterPro" id="IPR007345">
    <property type="entry name" value="Polysacch_pyruvyl_Trfase"/>
</dbReference>
<dbReference type="RefSeq" id="WP_230096536.1">
    <property type="nucleotide sequence ID" value="NZ_CAKKNS010000002.1"/>
</dbReference>
<dbReference type="EC" id="2.-.-.-" evidence="2"/>
<proteinExistence type="predicted"/>
<evidence type="ECO:0000313" key="2">
    <source>
        <dbReference type="EMBL" id="CAH0416476.1"/>
    </source>
</evidence>
<protein>
    <submittedName>
        <fullName evidence="2">General stress protein 30</fullName>
        <ecNumber evidence="2">2.-.-.-</ecNumber>
    </submittedName>
</protein>
<keyword evidence="2" id="KW-0808">Transferase</keyword>
<dbReference type="Proteomes" id="UP000789707">
    <property type="component" value="Unassembled WGS sequence"/>
</dbReference>
<comment type="caution">
    <text evidence="2">The sequence shown here is derived from an EMBL/GenBank/DDBJ whole genome shotgun (WGS) entry which is preliminary data.</text>
</comment>